<keyword evidence="1" id="KW-0732">Signal</keyword>
<organism evidence="2 3">
    <name type="scientific">Limnovirga soli</name>
    <dbReference type="NCBI Taxonomy" id="2656915"/>
    <lineage>
        <taxon>Bacteria</taxon>
        <taxon>Pseudomonadati</taxon>
        <taxon>Bacteroidota</taxon>
        <taxon>Chitinophagia</taxon>
        <taxon>Chitinophagales</taxon>
        <taxon>Chitinophagaceae</taxon>
        <taxon>Limnovirga</taxon>
    </lineage>
</organism>
<feature type="chain" id="PRO_5035212724" evidence="1">
    <location>
        <begin position="26"/>
        <end position="60"/>
    </location>
</feature>
<gene>
    <name evidence="2" type="ORF">GD597_15105</name>
</gene>
<evidence type="ECO:0000256" key="1">
    <source>
        <dbReference type="SAM" id="SignalP"/>
    </source>
</evidence>
<evidence type="ECO:0000313" key="2">
    <source>
        <dbReference type="EMBL" id="NNV56799.1"/>
    </source>
</evidence>
<dbReference type="EMBL" id="WHPF01000010">
    <property type="protein sequence ID" value="NNV56799.1"/>
    <property type="molecule type" value="Genomic_DNA"/>
</dbReference>
<comment type="caution">
    <text evidence="2">The sequence shown here is derived from an EMBL/GenBank/DDBJ whole genome shotgun (WGS) entry which is preliminary data.</text>
</comment>
<accession>A0A8J8FKP7</accession>
<dbReference type="RefSeq" id="WP_171608737.1">
    <property type="nucleotide sequence ID" value="NZ_WHPF01000010.1"/>
</dbReference>
<dbReference type="Proteomes" id="UP000598971">
    <property type="component" value="Unassembled WGS sequence"/>
</dbReference>
<reference evidence="2" key="1">
    <citation type="submission" date="2019-10" db="EMBL/GenBank/DDBJ databases">
        <title>Draft genome sequence of Panacibacter sp. KCS-6.</title>
        <authorList>
            <person name="Yim K.J."/>
        </authorList>
    </citation>
    <scope>NUCLEOTIDE SEQUENCE</scope>
    <source>
        <strain evidence="2">KCS-6</strain>
    </source>
</reference>
<feature type="signal peptide" evidence="1">
    <location>
        <begin position="1"/>
        <end position="25"/>
    </location>
</feature>
<protein>
    <submittedName>
        <fullName evidence="2">Uncharacterized protein</fullName>
    </submittedName>
</protein>
<proteinExistence type="predicted"/>
<evidence type="ECO:0000313" key="3">
    <source>
        <dbReference type="Proteomes" id="UP000598971"/>
    </source>
</evidence>
<name>A0A8J8FKP7_9BACT</name>
<keyword evidence="3" id="KW-1185">Reference proteome</keyword>
<sequence>MKPILLVIILAAITMYALLHHNSHAAVITTVSHKQHKKIPAPASGMGNSIAEMLIHPLLW</sequence>
<dbReference type="AlphaFoldDB" id="A0A8J8FKP7"/>